<organism evidence="1 2">
    <name type="scientific">Diplodia seriata</name>
    <dbReference type="NCBI Taxonomy" id="420778"/>
    <lineage>
        <taxon>Eukaryota</taxon>
        <taxon>Fungi</taxon>
        <taxon>Dikarya</taxon>
        <taxon>Ascomycota</taxon>
        <taxon>Pezizomycotina</taxon>
        <taxon>Dothideomycetes</taxon>
        <taxon>Dothideomycetes incertae sedis</taxon>
        <taxon>Botryosphaeriales</taxon>
        <taxon>Botryosphaeriaceae</taxon>
        <taxon>Diplodia</taxon>
    </lineage>
</organism>
<proteinExistence type="predicted"/>
<dbReference type="AlphaFoldDB" id="A0A0G2DUK7"/>
<dbReference type="EMBL" id="LAQI01000256">
    <property type="protein sequence ID" value="KKY13851.1"/>
    <property type="molecule type" value="Genomic_DNA"/>
</dbReference>
<evidence type="ECO:0000313" key="1">
    <source>
        <dbReference type="EMBL" id="KKY13851.1"/>
    </source>
</evidence>
<gene>
    <name evidence="1" type="ORF">UCDDS831_g08676</name>
</gene>
<reference evidence="1 2" key="1">
    <citation type="submission" date="2015-03" db="EMBL/GenBank/DDBJ databases">
        <authorList>
            <person name="Morales-Cruz A."/>
            <person name="Amrine K.C."/>
            <person name="Cantu D."/>
        </authorList>
    </citation>
    <scope>NUCLEOTIDE SEQUENCE [LARGE SCALE GENOMIC DNA]</scope>
    <source>
        <strain evidence="1">DS831</strain>
    </source>
</reference>
<sequence>MESDARTKMGDTPYRDKDRFWFWTPPLQGRLGPKDFDYEQEETRLEIKRQLQKDGMHWTTMVKLMGGSVEAHKRYLDTGPRYLFACIDVVVQ</sequence>
<protein>
    <submittedName>
        <fullName evidence="1">Uncharacterized protein</fullName>
    </submittedName>
</protein>
<evidence type="ECO:0000313" key="2">
    <source>
        <dbReference type="Proteomes" id="UP000034182"/>
    </source>
</evidence>
<dbReference type="Proteomes" id="UP000034182">
    <property type="component" value="Unassembled WGS sequence"/>
</dbReference>
<reference evidence="1 2" key="2">
    <citation type="submission" date="2015-05" db="EMBL/GenBank/DDBJ databases">
        <title>Distinctive expansion of gene families associated with plant cell wall degradation and secondary metabolism in the genomes of grapevine trunk pathogens.</title>
        <authorList>
            <person name="Lawrence D.P."/>
            <person name="Travadon R."/>
            <person name="Rolshausen P.E."/>
            <person name="Baumgartner K."/>
        </authorList>
    </citation>
    <scope>NUCLEOTIDE SEQUENCE [LARGE SCALE GENOMIC DNA]</scope>
    <source>
        <strain evidence="1">DS831</strain>
    </source>
</reference>
<name>A0A0G2DUK7_9PEZI</name>
<comment type="caution">
    <text evidence="1">The sequence shown here is derived from an EMBL/GenBank/DDBJ whole genome shotgun (WGS) entry which is preliminary data.</text>
</comment>
<accession>A0A0G2DUK7</accession>